<evidence type="ECO:0000256" key="1">
    <source>
        <dbReference type="ARBA" id="ARBA00004123"/>
    </source>
</evidence>
<proteinExistence type="inferred from homology"/>
<dbReference type="SUPFAM" id="SSF46785">
    <property type="entry name" value="Winged helix' DNA-binding domain"/>
    <property type="match status" value="2"/>
</dbReference>
<comment type="subcellular location">
    <subcellularLocation>
        <location evidence="1">Nucleus</location>
    </subcellularLocation>
</comment>
<dbReference type="PRINTS" id="PR00056">
    <property type="entry name" value="HSFDOMAIN"/>
</dbReference>
<dbReference type="InterPro" id="IPR036390">
    <property type="entry name" value="WH_DNA-bd_sf"/>
</dbReference>
<keyword evidence="7" id="KW-1185">Reference proteome</keyword>
<evidence type="ECO:0000259" key="6">
    <source>
        <dbReference type="SMART" id="SM00415"/>
    </source>
</evidence>
<accession>A0ABM0WGP7</accession>
<protein>
    <submittedName>
        <fullName evidence="8">Uncharacterized protein LOC104750710</fullName>
    </submittedName>
</protein>
<evidence type="ECO:0000256" key="2">
    <source>
        <dbReference type="ARBA" id="ARBA00023016"/>
    </source>
</evidence>
<dbReference type="GeneID" id="104750710"/>
<dbReference type="InterPro" id="IPR036388">
    <property type="entry name" value="WH-like_DNA-bd_sf"/>
</dbReference>
<dbReference type="PANTHER" id="PTHR10015:SF427">
    <property type="entry name" value="HEAT SHOCK FACTOR PROTEIN"/>
    <property type="match status" value="1"/>
</dbReference>
<organism evidence="7 8">
    <name type="scientific">Camelina sativa</name>
    <name type="common">False flax</name>
    <name type="synonym">Myagrum sativum</name>
    <dbReference type="NCBI Taxonomy" id="90675"/>
    <lineage>
        <taxon>Eukaryota</taxon>
        <taxon>Viridiplantae</taxon>
        <taxon>Streptophyta</taxon>
        <taxon>Embryophyta</taxon>
        <taxon>Tracheophyta</taxon>
        <taxon>Spermatophyta</taxon>
        <taxon>Magnoliopsida</taxon>
        <taxon>eudicotyledons</taxon>
        <taxon>Gunneridae</taxon>
        <taxon>Pentapetalae</taxon>
        <taxon>rosids</taxon>
        <taxon>malvids</taxon>
        <taxon>Brassicales</taxon>
        <taxon>Brassicaceae</taxon>
        <taxon>Camelineae</taxon>
        <taxon>Camelina</taxon>
    </lineage>
</organism>
<reference evidence="7" key="1">
    <citation type="journal article" date="2014" name="Nat. Commun.">
        <title>The emerging biofuel crop Camelina sativa retains a highly undifferentiated hexaploid genome structure.</title>
        <authorList>
            <person name="Kagale S."/>
            <person name="Koh C."/>
            <person name="Nixon J."/>
            <person name="Bollina V."/>
            <person name="Clarke W.E."/>
            <person name="Tuteja R."/>
            <person name="Spillane C."/>
            <person name="Robinson S.J."/>
            <person name="Links M.G."/>
            <person name="Clarke C."/>
            <person name="Higgins E.E."/>
            <person name="Huebert T."/>
            <person name="Sharpe A.G."/>
            <person name="Parkin I.A."/>
        </authorList>
    </citation>
    <scope>NUCLEOTIDE SEQUENCE [LARGE SCALE GENOMIC DNA]</scope>
    <source>
        <strain evidence="7">cv. DH55</strain>
    </source>
</reference>
<keyword evidence="3" id="KW-0238">DNA-binding</keyword>
<evidence type="ECO:0000256" key="4">
    <source>
        <dbReference type="ARBA" id="ARBA00023242"/>
    </source>
</evidence>
<feature type="domain" description="HSF-type DNA-binding" evidence="6">
    <location>
        <begin position="149"/>
        <end position="239"/>
    </location>
</feature>
<dbReference type="PANTHER" id="PTHR10015">
    <property type="entry name" value="HEAT SHOCK TRANSCRIPTION FACTOR"/>
    <property type="match status" value="1"/>
</dbReference>
<name>A0ABM0WGP7_CAMSA</name>
<dbReference type="Gene3D" id="1.10.10.10">
    <property type="entry name" value="Winged helix-like DNA-binding domain superfamily/Winged helix DNA-binding domain"/>
    <property type="match status" value="2"/>
</dbReference>
<dbReference type="Pfam" id="PF00447">
    <property type="entry name" value="HSF_DNA-bind"/>
    <property type="match status" value="2"/>
</dbReference>
<evidence type="ECO:0000313" key="8">
    <source>
        <dbReference type="RefSeq" id="XP_010470854.1"/>
    </source>
</evidence>
<comment type="similarity">
    <text evidence="5">Belongs to the HSF family.</text>
</comment>
<dbReference type="InterPro" id="IPR000232">
    <property type="entry name" value="HSF_DNA-bd"/>
</dbReference>
<reference evidence="8" key="2">
    <citation type="submission" date="2025-08" db="UniProtKB">
        <authorList>
            <consortium name="RefSeq"/>
        </authorList>
    </citation>
    <scope>IDENTIFICATION</scope>
    <source>
        <tissue evidence="8">Leaf</tissue>
    </source>
</reference>
<evidence type="ECO:0000313" key="7">
    <source>
        <dbReference type="Proteomes" id="UP000694864"/>
    </source>
</evidence>
<dbReference type="Proteomes" id="UP000694864">
    <property type="component" value="Chromosome 16"/>
</dbReference>
<sequence>MDGGDSNGDPMTLGSFFRSQLYEMVDDPSTDSIVSWSESGKSFVVWDDSGFLKAESLEHWGFRKVEESDQKWEYACDYFVRGQPGLKPPPHICGGPVLTPGYRRKIEIVFARRKGLDINNGLIPLSSLSCMKGMYGAANKQRSGRKQRRPSLFKRKMYDMVDDPSTDSIVSWSESGKSFIIWKETEFLRDVLPQHVFFLRYEMTSFARWLYVMGYRKVEESSQQWEFAGDYLVRGEPGEPDLPTPPCTPGGFMITPETARIMETNFAFQNKYLEHQPCNNE</sequence>
<gene>
    <name evidence="8" type="primary">LOC104750710</name>
</gene>
<dbReference type="RefSeq" id="XP_010470854.1">
    <property type="nucleotide sequence ID" value="XM_010472552.1"/>
</dbReference>
<keyword evidence="4" id="KW-0539">Nucleus</keyword>
<keyword evidence="2" id="KW-0346">Stress response</keyword>
<evidence type="ECO:0000256" key="5">
    <source>
        <dbReference type="RuleBase" id="RU004020"/>
    </source>
</evidence>
<evidence type="ECO:0000256" key="3">
    <source>
        <dbReference type="ARBA" id="ARBA00023125"/>
    </source>
</evidence>
<dbReference type="SMART" id="SM00415">
    <property type="entry name" value="HSF"/>
    <property type="match status" value="2"/>
</dbReference>
<feature type="domain" description="HSF-type DNA-binding" evidence="6">
    <location>
        <begin position="12"/>
        <end position="87"/>
    </location>
</feature>